<proteinExistence type="inferred from homology"/>
<evidence type="ECO:0000256" key="5">
    <source>
        <dbReference type="RuleBase" id="RU363041"/>
    </source>
</evidence>
<dbReference type="AlphaFoldDB" id="A0A7V5H4W8"/>
<accession>A0A7V5H4W8</accession>
<feature type="non-terminal residue" evidence="6">
    <location>
        <position position="1"/>
    </location>
</feature>
<keyword evidence="2 5" id="KW-0812">Transmembrane</keyword>
<dbReference type="InterPro" id="IPR002781">
    <property type="entry name" value="TM_pro_TauE-like"/>
</dbReference>
<dbReference type="Pfam" id="PF01925">
    <property type="entry name" value="TauE"/>
    <property type="match status" value="1"/>
</dbReference>
<name>A0A7V5H4W8_CALAY</name>
<reference evidence="6" key="1">
    <citation type="journal article" date="2020" name="mSystems">
        <title>Genome- and Community-Level Interaction Insights into Carbon Utilization and Element Cycling Functions of Hydrothermarchaeota in Hydrothermal Sediment.</title>
        <authorList>
            <person name="Zhou Z."/>
            <person name="Liu Y."/>
            <person name="Xu W."/>
            <person name="Pan J."/>
            <person name="Luo Z.H."/>
            <person name="Li M."/>
        </authorList>
    </citation>
    <scope>NUCLEOTIDE SEQUENCE [LARGE SCALE GENOMIC DNA]</scope>
    <source>
        <strain evidence="6">HyVt-76</strain>
    </source>
</reference>
<gene>
    <name evidence="6" type="ORF">ENL21_09065</name>
</gene>
<feature type="transmembrane region" description="Helical" evidence="5">
    <location>
        <begin position="59"/>
        <end position="76"/>
    </location>
</feature>
<dbReference type="EMBL" id="DRTD01000677">
    <property type="protein sequence ID" value="HHE55919.1"/>
    <property type="molecule type" value="Genomic_DNA"/>
</dbReference>
<dbReference type="InterPro" id="IPR051598">
    <property type="entry name" value="TSUP/Inactive_protease-like"/>
</dbReference>
<protein>
    <recommendedName>
        <fullName evidence="5">Probable membrane transporter protein</fullName>
    </recommendedName>
</protein>
<organism evidence="6">
    <name type="scientific">Caldithrix abyssi</name>
    <dbReference type="NCBI Taxonomy" id="187145"/>
    <lineage>
        <taxon>Bacteria</taxon>
        <taxon>Pseudomonadati</taxon>
        <taxon>Calditrichota</taxon>
        <taxon>Calditrichia</taxon>
        <taxon>Calditrichales</taxon>
        <taxon>Calditrichaceae</taxon>
        <taxon>Caldithrix</taxon>
    </lineage>
</organism>
<evidence type="ECO:0000313" key="6">
    <source>
        <dbReference type="EMBL" id="HHE55919.1"/>
    </source>
</evidence>
<dbReference type="Proteomes" id="UP000886111">
    <property type="component" value="Unassembled WGS sequence"/>
</dbReference>
<dbReference type="GO" id="GO:0005886">
    <property type="term" value="C:plasma membrane"/>
    <property type="evidence" value="ECO:0007669"/>
    <property type="project" value="UniProtKB-SubCell"/>
</dbReference>
<dbReference type="PANTHER" id="PTHR43701">
    <property type="entry name" value="MEMBRANE TRANSPORTER PROTEIN MJ0441-RELATED"/>
    <property type="match status" value="1"/>
</dbReference>
<comment type="similarity">
    <text evidence="5">Belongs to the 4-toluene sulfonate uptake permease (TSUP) (TC 2.A.102) family.</text>
</comment>
<evidence type="ECO:0000256" key="3">
    <source>
        <dbReference type="ARBA" id="ARBA00022989"/>
    </source>
</evidence>
<comment type="caution">
    <text evidence="6">The sequence shown here is derived from an EMBL/GenBank/DDBJ whole genome shotgun (WGS) entry which is preliminary data.</text>
</comment>
<keyword evidence="4 5" id="KW-0472">Membrane</keyword>
<evidence type="ECO:0000256" key="4">
    <source>
        <dbReference type="ARBA" id="ARBA00023136"/>
    </source>
</evidence>
<feature type="transmembrane region" description="Helical" evidence="5">
    <location>
        <begin position="28"/>
        <end position="47"/>
    </location>
</feature>
<sequence length="78" mass="8374">KVAVATSSLMVGLTGLLGFSGHLFTGQINWLLCFGLGIVVLLGSQLGAKISIRLEERKLKLALAIILIVIAIWMILRT</sequence>
<comment type="subcellular location">
    <subcellularLocation>
        <location evidence="5">Cell membrane</location>
        <topology evidence="5">Multi-pass membrane protein</topology>
    </subcellularLocation>
    <subcellularLocation>
        <location evidence="1">Membrane</location>
        <topology evidence="1">Multi-pass membrane protein</topology>
    </subcellularLocation>
</comment>
<keyword evidence="5" id="KW-1003">Cell membrane</keyword>
<keyword evidence="3 5" id="KW-1133">Transmembrane helix</keyword>
<evidence type="ECO:0000256" key="2">
    <source>
        <dbReference type="ARBA" id="ARBA00022692"/>
    </source>
</evidence>
<evidence type="ECO:0000256" key="1">
    <source>
        <dbReference type="ARBA" id="ARBA00004141"/>
    </source>
</evidence>
<dbReference type="PANTHER" id="PTHR43701:SF2">
    <property type="entry name" value="MEMBRANE TRANSPORTER PROTEIN YJNA-RELATED"/>
    <property type="match status" value="1"/>
</dbReference>